<name>A0ABW0CB31_STRCD</name>
<accession>A0ABW0CB31</accession>
<comment type="caution">
    <text evidence="2">The sequence shown here is derived from an EMBL/GenBank/DDBJ whole genome shotgun (WGS) entry which is preliminary data.</text>
</comment>
<dbReference type="EMBL" id="JBHSKM010000001">
    <property type="protein sequence ID" value="MFC5212382.1"/>
    <property type="molecule type" value="Genomic_DNA"/>
</dbReference>
<feature type="compositionally biased region" description="Basic and acidic residues" evidence="1">
    <location>
        <begin position="25"/>
        <end position="35"/>
    </location>
</feature>
<feature type="region of interest" description="Disordered" evidence="1">
    <location>
        <begin position="1"/>
        <end position="70"/>
    </location>
</feature>
<proteinExistence type="predicted"/>
<dbReference type="Proteomes" id="UP001596263">
    <property type="component" value="Unassembled WGS sequence"/>
</dbReference>
<keyword evidence="3" id="KW-1185">Reference proteome</keyword>
<sequence length="70" mass="7724">MSEQVRGDGAAFDRERTPETGAVRMNDDGLVEHYDGTAWRPYGELPDDGSGPAGTWQFRADNRDDGPTRP</sequence>
<reference evidence="3" key="1">
    <citation type="journal article" date="2019" name="Int. J. Syst. Evol. Microbiol.">
        <title>The Global Catalogue of Microorganisms (GCM) 10K type strain sequencing project: providing services to taxonomists for standard genome sequencing and annotation.</title>
        <authorList>
            <consortium name="The Broad Institute Genomics Platform"/>
            <consortium name="The Broad Institute Genome Sequencing Center for Infectious Disease"/>
            <person name="Wu L."/>
            <person name="Ma J."/>
        </authorList>
    </citation>
    <scope>NUCLEOTIDE SEQUENCE [LARGE SCALE GENOMIC DNA]</scope>
    <source>
        <strain evidence="3">KCTC 42586</strain>
    </source>
</reference>
<dbReference type="RefSeq" id="WP_380844835.1">
    <property type="nucleotide sequence ID" value="NZ_JBHSKM010000001.1"/>
</dbReference>
<organism evidence="2 3">
    <name type="scientific">Streptomyces coerulescens</name>
    <dbReference type="NCBI Taxonomy" id="29304"/>
    <lineage>
        <taxon>Bacteria</taxon>
        <taxon>Bacillati</taxon>
        <taxon>Actinomycetota</taxon>
        <taxon>Actinomycetes</taxon>
        <taxon>Kitasatosporales</taxon>
        <taxon>Streptomycetaceae</taxon>
        <taxon>Streptomyces</taxon>
    </lineage>
</organism>
<feature type="compositionally biased region" description="Basic and acidic residues" evidence="1">
    <location>
        <begin position="60"/>
        <end position="70"/>
    </location>
</feature>
<evidence type="ECO:0000313" key="2">
    <source>
        <dbReference type="EMBL" id="MFC5212382.1"/>
    </source>
</evidence>
<gene>
    <name evidence="2" type="ORF">ACFPQ9_00885</name>
</gene>
<evidence type="ECO:0000313" key="3">
    <source>
        <dbReference type="Proteomes" id="UP001596263"/>
    </source>
</evidence>
<evidence type="ECO:0000256" key="1">
    <source>
        <dbReference type="SAM" id="MobiDB-lite"/>
    </source>
</evidence>
<protein>
    <submittedName>
        <fullName evidence="2">Uncharacterized protein</fullName>
    </submittedName>
</protein>